<keyword evidence="3 5" id="KW-0687">Ribonucleoprotein</keyword>
<dbReference type="PANTHER" id="PTHR10916:SF0">
    <property type="entry name" value="LARGE RIBOSOMAL SUBUNIT PROTEIN UL29C"/>
    <property type="match status" value="1"/>
</dbReference>
<dbReference type="NCBIfam" id="TIGR00012">
    <property type="entry name" value="L29"/>
    <property type="match status" value="1"/>
</dbReference>
<dbReference type="CDD" id="cd00427">
    <property type="entry name" value="Ribosomal_L29_HIP"/>
    <property type="match status" value="1"/>
</dbReference>
<keyword evidence="2 5" id="KW-0689">Ribosomal protein</keyword>
<evidence type="ECO:0000256" key="4">
    <source>
        <dbReference type="ARBA" id="ARBA00035204"/>
    </source>
</evidence>
<dbReference type="SUPFAM" id="SSF46561">
    <property type="entry name" value="Ribosomal protein L29 (L29p)"/>
    <property type="match status" value="1"/>
</dbReference>
<dbReference type="InterPro" id="IPR036049">
    <property type="entry name" value="Ribosomal_uL29_sf"/>
</dbReference>
<dbReference type="PANTHER" id="PTHR10916">
    <property type="entry name" value="60S RIBOSOMAL PROTEIN L35/50S RIBOSOMAL PROTEIN L29"/>
    <property type="match status" value="1"/>
</dbReference>
<dbReference type="GO" id="GO:0022625">
    <property type="term" value="C:cytosolic large ribosomal subunit"/>
    <property type="evidence" value="ECO:0007669"/>
    <property type="project" value="TreeGrafter"/>
</dbReference>
<accession>A0A0H4TAG5</accession>
<dbReference type="AlphaFoldDB" id="A0A0H4TAG5"/>
<dbReference type="Pfam" id="PF00831">
    <property type="entry name" value="Ribosomal_L29"/>
    <property type="match status" value="1"/>
</dbReference>
<dbReference type="Gene3D" id="1.10.287.310">
    <property type="match status" value="1"/>
</dbReference>
<dbReference type="EMBL" id="KT007054">
    <property type="protein sequence ID" value="AKQ04928.1"/>
    <property type="molecule type" value="Genomic_DNA"/>
</dbReference>
<reference evidence="6" key="1">
    <citation type="journal article" date="2015" name="ISME J.">
        <title>Aquifer environment selects for microbial species cohorts in sediment and groundwater.</title>
        <authorList>
            <person name="Hug L.A."/>
            <person name="Thomas B.C."/>
            <person name="Brown C.T."/>
            <person name="Frischkorn K.R."/>
            <person name="Williams K.H."/>
            <person name="Tringe S.G."/>
            <person name="Banfield J.F."/>
        </authorList>
    </citation>
    <scope>NUCLEOTIDE SEQUENCE</scope>
</reference>
<sequence length="67" mass="7961">MDIDKVRGLTDAEIEEAIVEARRELWQLRFDLTTRQLTDYSKIRQARRKIARLMTVQTERQRAGSRA</sequence>
<evidence type="ECO:0000256" key="1">
    <source>
        <dbReference type="ARBA" id="ARBA00009254"/>
    </source>
</evidence>
<gene>
    <name evidence="5" type="primary">rpmC</name>
</gene>
<comment type="similarity">
    <text evidence="1 5">Belongs to the universal ribosomal protein uL29 family.</text>
</comment>
<dbReference type="InterPro" id="IPR050063">
    <property type="entry name" value="Ribosomal_protein_uL29"/>
</dbReference>
<evidence type="ECO:0000256" key="2">
    <source>
        <dbReference type="ARBA" id="ARBA00022980"/>
    </source>
</evidence>
<organism evidence="6">
    <name type="scientific">uncultured Chloroflexi bacterium Rifle_16ft_4_minimus_899</name>
    <dbReference type="NCBI Taxonomy" id="1665081"/>
    <lineage>
        <taxon>Bacteria</taxon>
        <taxon>Bacillati</taxon>
        <taxon>Chloroflexota</taxon>
        <taxon>environmental samples</taxon>
    </lineage>
</organism>
<evidence type="ECO:0000313" key="6">
    <source>
        <dbReference type="EMBL" id="AKQ04928.1"/>
    </source>
</evidence>
<dbReference type="InterPro" id="IPR001854">
    <property type="entry name" value="Ribosomal_uL29"/>
</dbReference>
<name>A0A0H4TAG5_9CHLR</name>
<evidence type="ECO:0000256" key="3">
    <source>
        <dbReference type="ARBA" id="ARBA00023274"/>
    </source>
</evidence>
<dbReference type="GO" id="GO:0006412">
    <property type="term" value="P:translation"/>
    <property type="evidence" value="ECO:0007669"/>
    <property type="project" value="UniProtKB-UniRule"/>
</dbReference>
<dbReference type="GO" id="GO:0003735">
    <property type="term" value="F:structural constituent of ribosome"/>
    <property type="evidence" value="ECO:0007669"/>
    <property type="project" value="InterPro"/>
</dbReference>
<protein>
    <recommendedName>
        <fullName evidence="4 5">Large ribosomal subunit protein uL29</fullName>
    </recommendedName>
</protein>
<proteinExistence type="inferred from homology"/>
<dbReference type="HAMAP" id="MF_00374">
    <property type="entry name" value="Ribosomal_uL29"/>
    <property type="match status" value="1"/>
</dbReference>
<evidence type="ECO:0000256" key="5">
    <source>
        <dbReference type="HAMAP-Rule" id="MF_00374"/>
    </source>
</evidence>